<dbReference type="EMBL" id="DS566069">
    <property type="status" value="NOT_ANNOTATED_CDS"/>
    <property type="molecule type" value="Genomic_DNA"/>
</dbReference>
<evidence type="ECO:0000313" key="5">
    <source>
        <dbReference type="Proteomes" id="UP000005238"/>
    </source>
</evidence>
<name>H3GXR8_PHYRM</name>
<dbReference type="InParanoid" id="H3GXR8"/>
<keyword evidence="1" id="KW-0442">Lipid degradation</keyword>
<evidence type="ECO:0000256" key="3">
    <source>
        <dbReference type="SAM" id="MobiDB-lite"/>
    </source>
</evidence>
<dbReference type="PANTHER" id="PTHR43856:SF1">
    <property type="entry name" value="MITOCHONDRIAL CARDIOLIPIN HYDROLASE"/>
    <property type="match status" value="1"/>
</dbReference>
<evidence type="ECO:0000313" key="4">
    <source>
        <dbReference type="EnsemblProtists" id="Phyra82421"/>
    </source>
</evidence>
<evidence type="ECO:0000256" key="1">
    <source>
        <dbReference type="ARBA" id="ARBA00022963"/>
    </source>
</evidence>
<dbReference type="PANTHER" id="PTHR43856">
    <property type="entry name" value="CARDIOLIPIN HYDROLASE"/>
    <property type="match status" value="1"/>
</dbReference>
<accession>H3GXR8</accession>
<organism evidence="4 5">
    <name type="scientific">Phytophthora ramorum</name>
    <name type="common">Sudden oak death agent</name>
    <dbReference type="NCBI Taxonomy" id="164328"/>
    <lineage>
        <taxon>Eukaryota</taxon>
        <taxon>Sar</taxon>
        <taxon>Stramenopiles</taxon>
        <taxon>Oomycota</taxon>
        <taxon>Peronosporomycetes</taxon>
        <taxon>Peronosporales</taxon>
        <taxon>Peronosporaceae</taxon>
        <taxon>Phytophthora</taxon>
    </lineage>
</organism>
<evidence type="ECO:0000256" key="2">
    <source>
        <dbReference type="ARBA" id="ARBA00023098"/>
    </source>
</evidence>
<keyword evidence="5" id="KW-1185">Reference proteome</keyword>
<keyword evidence="2" id="KW-0443">Lipid metabolism</keyword>
<dbReference type="InterPro" id="IPR051406">
    <property type="entry name" value="PLD_domain"/>
</dbReference>
<dbReference type="GO" id="GO:0016042">
    <property type="term" value="P:lipid catabolic process"/>
    <property type="evidence" value="ECO:0007669"/>
    <property type="project" value="UniProtKB-KW"/>
</dbReference>
<sequence>MAVCEEHPGWNRRTVAHYYAMYERGESLQPRIVDEQSALQNKKKHDVATLIQGRGDPDQDWARGQLHGPQQVDDSSTSTAAFDGARHAETFETRTTQTHLDSYQALVRAALGRRTGASMGLKYSACFMYFGEDEDETKYPPGEEDEDVVHVAVVRYHIVLRDVKPVYKKKFGKDLRELLLSVFD</sequence>
<reference evidence="5" key="1">
    <citation type="journal article" date="2006" name="Science">
        <title>Phytophthora genome sequences uncover evolutionary origins and mechanisms of pathogenesis.</title>
        <authorList>
            <person name="Tyler B.M."/>
            <person name="Tripathy S."/>
            <person name="Zhang X."/>
            <person name="Dehal P."/>
            <person name="Jiang R.H."/>
            <person name="Aerts A."/>
            <person name="Arredondo F.D."/>
            <person name="Baxter L."/>
            <person name="Bensasson D."/>
            <person name="Beynon J.L."/>
            <person name="Chapman J."/>
            <person name="Damasceno C.M."/>
            <person name="Dorrance A.E."/>
            <person name="Dou D."/>
            <person name="Dickerman A.W."/>
            <person name="Dubchak I.L."/>
            <person name="Garbelotto M."/>
            <person name="Gijzen M."/>
            <person name="Gordon S.G."/>
            <person name="Govers F."/>
            <person name="Grunwald N.J."/>
            <person name="Huang W."/>
            <person name="Ivors K.L."/>
            <person name="Jones R.W."/>
            <person name="Kamoun S."/>
            <person name="Krampis K."/>
            <person name="Lamour K.H."/>
            <person name="Lee M.K."/>
            <person name="McDonald W.H."/>
            <person name="Medina M."/>
            <person name="Meijer H.J."/>
            <person name="Nordberg E.K."/>
            <person name="Maclean D.J."/>
            <person name="Ospina-Giraldo M.D."/>
            <person name="Morris P.F."/>
            <person name="Phuntumart V."/>
            <person name="Putnam N.H."/>
            <person name="Rash S."/>
            <person name="Rose J.K."/>
            <person name="Sakihama Y."/>
            <person name="Salamov A.A."/>
            <person name="Savidor A."/>
            <person name="Scheuring C.F."/>
            <person name="Smith B.M."/>
            <person name="Sobral B.W."/>
            <person name="Terry A."/>
            <person name="Torto-Alalibo T.A."/>
            <person name="Win J."/>
            <person name="Xu Z."/>
            <person name="Zhang H."/>
            <person name="Grigoriev I.V."/>
            <person name="Rokhsar D.S."/>
            <person name="Boore J.L."/>
        </authorList>
    </citation>
    <scope>NUCLEOTIDE SEQUENCE [LARGE SCALE GENOMIC DNA]</scope>
    <source>
        <strain evidence="5">Pr102</strain>
    </source>
</reference>
<dbReference type="EnsemblProtists" id="Phyra82421">
    <property type="protein sequence ID" value="Phyra82421"/>
    <property type="gene ID" value="Phyra82421"/>
</dbReference>
<dbReference type="HOGENOM" id="CLU_097361_1_0_1"/>
<feature type="region of interest" description="Disordered" evidence="3">
    <location>
        <begin position="52"/>
        <end position="78"/>
    </location>
</feature>
<reference evidence="4" key="2">
    <citation type="submission" date="2015-06" db="UniProtKB">
        <authorList>
            <consortium name="EnsemblProtists"/>
        </authorList>
    </citation>
    <scope>IDENTIFICATION</scope>
    <source>
        <strain evidence="4">Pr102</strain>
    </source>
</reference>
<dbReference type="AlphaFoldDB" id="H3GXR8"/>
<proteinExistence type="predicted"/>
<protein>
    <submittedName>
        <fullName evidence="4">Uncharacterized protein</fullName>
    </submittedName>
</protein>
<dbReference type="Proteomes" id="UP000005238">
    <property type="component" value="Unassembled WGS sequence"/>
</dbReference>